<evidence type="ECO:0000256" key="6">
    <source>
        <dbReference type="ARBA" id="ARBA00047820"/>
    </source>
</evidence>
<keyword evidence="2 7" id="KW-0963">Cytoplasm</keyword>
<dbReference type="RefSeq" id="WP_071565283.1">
    <property type="nucleotide sequence ID" value="NZ_MIQH01001116.1"/>
</dbReference>
<dbReference type="EMBL" id="MIQH01001116">
    <property type="protein sequence ID" value="OIR23798.1"/>
    <property type="molecule type" value="Genomic_DNA"/>
</dbReference>
<keyword evidence="3 7" id="KW-0479">Metal-binding</keyword>
<evidence type="ECO:0000256" key="7">
    <source>
        <dbReference type="HAMAP-Rule" id="MF_00209"/>
    </source>
</evidence>
<protein>
    <recommendedName>
        <fullName evidence="7">Inorganic pyrophosphatase</fullName>
        <ecNumber evidence="7">3.6.1.1</ecNumber>
    </recommendedName>
    <alternativeName>
        <fullName evidence="7">Pyrophosphate phospho-hydrolase</fullName>
        <shortName evidence="7">PPase</shortName>
    </alternativeName>
</protein>
<dbReference type="Gene3D" id="3.90.80.10">
    <property type="entry name" value="Inorganic pyrophosphatase"/>
    <property type="match status" value="1"/>
</dbReference>
<dbReference type="PANTHER" id="PTHR10286">
    <property type="entry name" value="INORGANIC PYROPHOSPHATASE"/>
    <property type="match status" value="1"/>
</dbReference>
<comment type="catalytic activity">
    <reaction evidence="6 7">
        <text>diphosphate + H2O = 2 phosphate + H(+)</text>
        <dbReference type="Rhea" id="RHEA:24576"/>
        <dbReference type="ChEBI" id="CHEBI:15377"/>
        <dbReference type="ChEBI" id="CHEBI:15378"/>
        <dbReference type="ChEBI" id="CHEBI:33019"/>
        <dbReference type="ChEBI" id="CHEBI:43474"/>
        <dbReference type="EC" id="3.6.1.1"/>
    </reaction>
</comment>
<organism evidence="8 9">
    <name type="scientific">Bathymodiolus thermophilus thioautotrophic gill symbiont</name>
    <dbReference type="NCBI Taxonomy" id="2360"/>
    <lineage>
        <taxon>Bacteria</taxon>
        <taxon>Pseudomonadati</taxon>
        <taxon>Pseudomonadota</taxon>
        <taxon>Gammaproteobacteria</taxon>
        <taxon>sulfur-oxidizing symbionts</taxon>
    </lineage>
</organism>
<evidence type="ECO:0000256" key="2">
    <source>
        <dbReference type="ARBA" id="ARBA00022490"/>
    </source>
</evidence>
<dbReference type="Pfam" id="PF00719">
    <property type="entry name" value="Pyrophosphatase"/>
    <property type="match status" value="1"/>
</dbReference>
<comment type="similarity">
    <text evidence="7">Belongs to the PPase family.</text>
</comment>
<dbReference type="NCBIfam" id="NF002317">
    <property type="entry name" value="PRK01250.1"/>
    <property type="match status" value="1"/>
</dbReference>
<dbReference type="CDD" id="cd00412">
    <property type="entry name" value="pyrophosphatase"/>
    <property type="match status" value="1"/>
</dbReference>
<dbReference type="GO" id="GO:0006796">
    <property type="term" value="P:phosphate-containing compound metabolic process"/>
    <property type="evidence" value="ECO:0007669"/>
    <property type="project" value="InterPro"/>
</dbReference>
<gene>
    <name evidence="7" type="primary">ppa</name>
    <name evidence="8" type="ORF">BGC33_08175</name>
</gene>
<comment type="function">
    <text evidence="7">Catalyzes the hydrolysis of inorganic pyrophosphate (PPi) forming two phosphate ions.</text>
</comment>
<dbReference type="EC" id="3.6.1.1" evidence="7"/>
<feature type="binding site" evidence="7">
    <location>
        <position position="72"/>
    </location>
    <ligand>
        <name>Mg(2+)</name>
        <dbReference type="ChEBI" id="CHEBI:18420"/>
        <label>2</label>
    </ligand>
</feature>
<dbReference type="SUPFAM" id="SSF50324">
    <property type="entry name" value="Inorganic pyrophosphatase"/>
    <property type="match status" value="1"/>
</dbReference>
<dbReference type="Proteomes" id="UP000182798">
    <property type="component" value="Unassembled WGS sequence"/>
</dbReference>
<dbReference type="GO" id="GO:0005737">
    <property type="term" value="C:cytoplasm"/>
    <property type="evidence" value="ECO:0007669"/>
    <property type="project" value="UniProtKB-SubCell"/>
</dbReference>
<keyword evidence="4 7" id="KW-0378">Hydrolase</keyword>
<keyword evidence="5 7" id="KW-0460">Magnesium</keyword>
<comment type="subunit">
    <text evidence="7">Homohexamer.</text>
</comment>
<dbReference type="InterPro" id="IPR008162">
    <property type="entry name" value="Pyrophosphatase"/>
</dbReference>
<dbReference type="AlphaFoldDB" id="A0A1J5U4T2"/>
<comment type="cofactor">
    <cofactor evidence="1 7">
        <name>Mg(2+)</name>
        <dbReference type="ChEBI" id="CHEBI:18420"/>
    </cofactor>
</comment>
<feature type="binding site" evidence="7">
    <location>
        <position position="72"/>
    </location>
    <ligand>
        <name>Mg(2+)</name>
        <dbReference type="ChEBI" id="CHEBI:18420"/>
        <label>1</label>
    </ligand>
</feature>
<name>A0A1J5U4T2_9GAMM</name>
<feature type="binding site" evidence="7">
    <location>
        <position position="143"/>
    </location>
    <ligand>
        <name>substrate</name>
    </ligand>
</feature>
<evidence type="ECO:0000256" key="3">
    <source>
        <dbReference type="ARBA" id="ARBA00022723"/>
    </source>
</evidence>
<feature type="binding site" evidence="7">
    <location>
        <position position="67"/>
    </location>
    <ligand>
        <name>Mg(2+)</name>
        <dbReference type="ChEBI" id="CHEBI:18420"/>
        <label>1</label>
    </ligand>
</feature>
<accession>A0A1J5U4T2</accession>
<evidence type="ECO:0000313" key="8">
    <source>
        <dbReference type="EMBL" id="OIR23798.1"/>
    </source>
</evidence>
<feature type="binding site" evidence="7">
    <location>
        <position position="57"/>
    </location>
    <ligand>
        <name>substrate</name>
    </ligand>
</feature>
<feature type="binding site" evidence="7">
    <location>
        <position position="31"/>
    </location>
    <ligand>
        <name>substrate</name>
    </ligand>
</feature>
<evidence type="ECO:0000256" key="4">
    <source>
        <dbReference type="ARBA" id="ARBA00022801"/>
    </source>
</evidence>
<evidence type="ECO:0000313" key="9">
    <source>
        <dbReference type="Proteomes" id="UP000182798"/>
    </source>
</evidence>
<dbReference type="OrthoDB" id="5187599at2"/>
<dbReference type="GO" id="GO:0000287">
    <property type="term" value="F:magnesium ion binding"/>
    <property type="evidence" value="ECO:0007669"/>
    <property type="project" value="UniProtKB-UniRule"/>
</dbReference>
<evidence type="ECO:0000256" key="5">
    <source>
        <dbReference type="ARBA" id="ARBA00022842"/>
    </source>
</evidence>
<dbReference type="InterPro" id="IPR036649">
    <property type="entry name" value="Pyrophosphatase_sf"/>
</dbReference>
<dbReference type="HAMAP" id="MF_00209">
    <property type="entry name" value="Inorganic_PPase"/>
    <property type="match status" value="1"/>
</dbReference>
<feature type="binding site" evidence="7">
    <location>
        <position position="45"/>
    </location>
    <ligand>
        <name>substrate</name>
    </ligand>
</feature>
<comment type="subcellular location">
    <subcellularLocation>
        <location evidence="7">Cytoplasm</location>
    </subcellularLocation>
</comment>
<sequence length="176" mass="19994">MQNSLKPVSAGNIPDEINVIIEIPAHSSPVKYEIDKQTGAMFVDRFISTPMFYPCNYGFVPETLADDGDPADVLVITPYPLIHDAVITARPIGVLRMTDEEGKDYKILTVPTDKLCKSYRNIKSIDDIDVTLKDQIEHFFTYYKDLDEGKWVKIDGWGDAKEAKEELTHSFNTYKK</sequence>
<evidence type="ECO:0000256" key="1">
    <source>
        <dbReference type="ARBA" id="ARBA00001946"/>
    </source>
</evidence>
<dbReference type="GO" id="GO:0004427">
    <property type="term" value="F:inorganic diphosphate phosphatase activity"/>
    <property type="evidence" value="ECO:0007669"/>
    <property type="project" value="UniProtKB-UniRule"/>
</dbReference>
<proteinExistence type="inferred from homology"/>
<dbReference type="FunFam" id="3.90.80.10:FF:000003">
    <property type="entry name" value="Inorganic pyrophosphatase"/>
    <property type="match status" value="1"/>
</dbReference>
<feature type="binding site" evidence="7">
    <location>
        <position position="104"/>
    </location>
    <ligand>
        <name>Mg(2+)</name>
        <dbReference type="ChEBI" id="CHEBI:18420"/>
        <label>1</label>
    </ligand>
</feature>
<reference evidence="9" key="1">
    <citation type="submission" date="2016-09" db="EMBL/GenBank/DDBJ databases">
        <title>Genome Sequence of Bathymodiolus thermophilus sulfur-oxidizing gill endosymbiont.</title>
        <authorList>
            <person name="Ponnudurai R."/>
            <person name="Kleiner M."/>
            <person name="Sayavedra L."/>
            <person name="Thuermer A."/>
            <person name="Felbeck H."/>
            <person name="Schlueter R."/>
            <person name="Schweder T."/>
            <person name="Markert S."/>
        </authorList>
    </citation>
    <scope>NUCLEOTIDE SEQUENCE [LARGE SCALE GENOMIC DNA]</scope>
    <source>
        <strain evidence="9">BAT/CrabSpa'14</strain>
    </source>
</reference>
<comment type="caution">
    <text evidence="8">The sequence shown here is derived from an EMBL/GenBank/DDBJ whole genome shotgun (WGS) entry which is preliminary data.</text>
</comment>